<sequence length="135" mass="14538">MSAASEADVLGLRPGMLVQELGWDEDTDATLRETIMDAIDADMVEEAIEAVDVVILWWREDDGDVADGLVDAMTDLTGTGWIWLLTPKVGRPGYVGPSDISEGVTTAGLALTSQANVSTQWQAHKVVRPKAGTRR</sequence>
<organism evidence="1 2">
    <name type="scientific">Arachnia propionica</name>
    <dbReference type="NCBI Taxonomy" id="1750"/>
    <lineage>
        <taxon>Bacteria</taxon>
        <taxon>Bacillati</taxon>
        <taxon>Actinomycetota</taxon>
        <taxon>Actinomycetes</taxon>
        <taxon>Propionibacteriales</taxon>
        <taxon>Propionibacteriaceae</taxon>
        <taxon>Arachnia</taxon>
    </lineage>
</organism>
<accession>A0A3P1TEK4</accession>
<evidence type="ECO:0000313" key="2">
    <source>
        <dbReference type="Proteomes" id="UP000280819"/>
    </source>
</evidence>
<dbReference type="Proteomes" id="UP000280819">
    <property type="component" value="Unassembled WGS sequence"/>
</dbReference>
<name>A0A3P1TEK4_9ACTN</name>
<evidence type="ECO:0000313" key="1">
    <source>
        <dbReference type="EMBL" id="RRD06963.1"/>
    </source>
</evidence>
<gene>
    <name evidence="1" type="ORF">EII34_00195</name>
</gene>
<proteinExistence type="predicted"/>
<dbReference type="InterPro" id="IPR021412">
    <property type="entry name" value="DUF3052"/>
</dbReference>
<protein>
    <submittedName>
        <fullName evidence="1">DUF3052 domain-containing protein</fullName>
    </submittedName>
</protein>
<comment type="caution">
    <text evidence="1">The sequence shown here is derived from an EMBL/GenBank/DDBJ whole genome shotgun (WGS) entry which is preliminary data.</text>
</comment>
<dbReference type="Pfam" id="PF11253">
    <property type="entry name" value="DUF3052"/>
    <property type="match status" value="1"/>
</dbReference>
<dbReference type="EMBL" id="RQZG01000001">
    <property type="protein sequence ID" value="RRD06963.1"/>
    <property type="molecule type" value="Genomic_DNA"/>
</dbReference>
<reference evidence="1 2" key="1">
    <citation type="submission" date="2018-11" db="EMBL/GenBank/DDBJ databases">
        <title>Genomes From Bacteria Associated with the Canine Oral Cavity: a Test Case for Automated Genome-Based Taxonomic Assignment.</title>
        <authorList>
            <person name="Coil D.A."/>
            <person name="Jospin G."/>
            <person name="Darling A.E."/>
            <person name="Wallis C."/>
            <person name="Davis I.J."/>
            <person name="Harris S."/>
            <person name="Eisen J.A."/>
            <person name="Holcombe L.J."/>
            <person name="O'Flynn C."/>
        </authorList>
    </citation>
    <scope>NUCLEOTIDE SEQUENCE [LARGE SCALE GENOMIC DNA]</scope>
    <source>
        <strain evidence="1 2">OH887_COT-365</strain>
    </source>
</reference>
<dbReference type="RefSeq" id="WP_124841585.1">
    <property type="nucleotide sequence ID" value="NZ_JAUNKP010000025.1"/>
</dbReference>
<dbReference type="OrthoDB" id="5185945at2"/>
<dbReference type="AlphaFoldDB" id="A0A3P1TEK4"/>